<gene>
    <name evidence="1" type="ORF">METZ01_LOCUS495697</name>
</gene>
<dbReference type="EMBL" id="UINC01216627">
    <property type="protein sequence ID" value="SVE42843.1"/>
    <property type="molecule type" value="Genomic_DNA"/>
</dbReference>
<evidence type="ECO:0008006" key="2">
    <source>
        <dbReference type="Google" id="ProtNLM"/>
    </source>
</evidence>
<sequence>MKHLKLELDNETYQRLKENFKGNEKAMSDFSVRAITNELLKFSTDKNVSDSKKNKADLEDYLKSKNVGSRSYGIKGQGW</sequence>
<organism evidence="1">
    <name type="scientific">marine metagenome</name>
    <dbReference type="NCBI Taxonomy" id="408172"/>
    <lineage>
        <taxon>unclassified sequences</taxon>
        <taxon>metagenomes</taxon>
        <taxon>ecological metagenomes</taxon>
    </lineage>
</organism>
<name>A0A383DEU5_9ZZZZ</name>
<protein>
    <recommendedName>
        <fullName evidence="2">Ribbon-helix-helix protein CopG domain-containing protein</fullName>
    </recommendedName>
</protein>
<reference evidence="1" key="1">
    <citation type="submission" date="2018-05" db="EMBL/GenBank/DDBJ databases">
        <authorList>
            <person name="Lanie J.A."/>
            <person name="Ng W.-L."/>
            <person name="Kazmierczak K.M."/>
            <person name="Andrzejewski T.M."/>
            <person name="Davidsen T.M."/>
            <person name="Wayne K.J."/>
            <person name="Tettelin H."/>
            <person name="Glass J.I."/>
            <person name="Rusch D."/>
            <person name="Podicherti R."/>
            <person name="Tsui H.-C.T."/>
            <person name="Winkler M.E."/>
        </authorList>
    </citation>
    <scope>NUCLEOTIDE SEQUENCE</scope>
</reference>
<accession>A0A383DEU5</accession>
<proteinExistence type="predicted"/>
<evidence type="ECO:0000313" key="1">
    <source>
        <dbReference type="EMBL" id="SVE42843.1"/>
    </source>
</evidence>
<dbReference type="AlphaFoldDB" id="A0A383DEU5"/>